<evidence type="ECO:0000313" key="2">
    <source>
        <dbReference type="Proteomes" id="UP000076761"/>
    </source>
</evidence>
<accession>A0A165U4H3</accession>
<name>A0A165U4H3_9AGAM</name>
<dbReference type="AlphaFoldDB" id="A0A165U4H3"/>
<evidence type="ECO:0000313" key="1">
    <source>
        <dbReference type="EMBL" id="KZT27631.1"/>
    </source>
</evidence>
<reference evidence="1 2" key="1">
    <citation type="journal article" date="2016" name="Mol. Biol. Evol.">
        <title>Comparative Genomics of Early-Diverging Mushroom-Forming Fungi Provides Insights into the Origins of Lignocellulose Decay Capabilities.</title>
        <authorList>
            <person name="Nagy L.G."/>
            <person name="Riley R."/>
            <person name="Tritt A."/>
            <person name="Adam C."/>
            <person name="Daum C."/>
            <person name="Floudas D."/>
            <person name="Sun H."/>
            <person name="Yadav J.S."/>
            <person name="Pangilinan J."/>
            <person name="Larsson K.H."/>
            <person name="Matsuura K."/>
            <person name="Barry K."/>
            <person name="Labutti K."/>
            <person name="Kuo R."/>
            <person name="Ohm R.A."/>
            <person name="Bhattacharya S.S."/>
            <person name="Shirouzu T."/>
            <person name="Yoshinaga Y."/>
            <person name="Martin F.M."/>
            <person name="Grigoriev I.V."/>
            <person name="Hibbett D.S."/>
        </authorList>
    </citation>
    <scope>NUCLEOTIDE SEQUENCE [LARGE SCALE GENOMIC DNA]</scope>
    <source>
        <strain evidence="1 2">HHB14362 ss-1</strain>
    </source>
</reference>
<keyword evidence="2" id="KW-1185">Reference proteome</keyword>
<dbReference type="Proteomes" id="UP000076761">
    <property type="component" value="Unassembled WGS sequence"/>
</dbReference>
<organism evidence="1 2">
    <name type="scientific">Neolentinus lepideus HHB14362 ss-1</name>
    <dbReference type="NCBI Taxonomy" id="1314782"/>
    <lineage>
        <taxon>Eukaryota</taxon>
        <taxon>Fungi</taxon>
        <taxon>Dikarya</taxon>
        <taxon>Basidiomycota</taxon>
        <taxon>Agaricomycotina</taxon>
        <taxon>Agaricomycetes</taxon>
        <taxon>Gloeophyllales</taxon>
        <taxon>Gloeophyllaceae</taxon>
        <taxon>Neolentinus</taxon>
    </lineage>
</organism>
<protein>
    <submittedName>
        <fullName evidence="1">Uncharacterized protein</fullName>
    </submittedName>
</protein>
<dbReference type="InParanoid" id="A0A165U4H3"/>
<sequence>MHTCIIYISQSVNPSYLAFSLLHVLPTPFHPFIYHIKLFIFFNQLIRCGSRLKLSLVFLLPSFGKSQCHSFISNAIFDFVHPCNVYMHLLHQSVNPSHLAFSPASAANTNSSFHLSYLVVHLNQVWIVVKSVVIKVPKPF</sequence>
<gene>
    <name evidence="1" type="ORF">NEOLEDRAFT_105837</name>
</gene>
<proteinExistence type="predicted"/>
<dbReference type="EMBL" id="KV425561">
    <property type="protein sequence ID" value="KZT27631.1"/>
    <property type="molecule type" value="Genomic_DNA"/>
</dbReference>